<evidence type="ECO:0000256" key="6">
    <source>
        <dbReference type="ARBA" id="ARBA00022949"/>
    </source>
</evidence>
<dbReference type="InterPro" id="IPR021622">
    <property type="entry name" value="Afadin/alpha-actinin-bd"/>
</dbReference>
<name>A0A9Q1C928_HOLLE</name>
<dbReference type="InterPro" id="IPR052300">
    <property type="entry name" value="Adhesion_Centrosome_assoc"/>
</dbReference>
<organism evidence="11 12">
    <name type="scientific">Holothuria leucospilota</name>
    <name type="common">Black long sea cucumber</name>
    <name type="synonym">Mertensiothuria leucospilota</name>
    <dbReference type="NCBI Taxonomy" id="206669"/>
    <lineage>
        <taxon>Eukaryota</taxon>
        <taxon>Metazoa</taxon>
        <taxon>Echinodermata</taxon>
        <taxon>Eleutherozoa</taxon>
        <taxon>Echinozoa</taxon>
        <taxon>Holothuroidea</taxon>
        <taxon>Aspidochirotacea</taxon>
        <taxon>Aspidochirotida</taxon>
        <taxon>Holothuriidae</taxon>
        <taxon>Holothuria</taxon>
    </lineage>
</organism>
<comment type="subcellular location">
    <subcellularLocation>
        <location evidence="1">Cell junction</location>
    </subcellularLocation>
    <subcellularLocation>
        <location evidence="2">Cytoplasm</location>
        <location evidence="2">Cytoskeleton</location>
        <location evidence="2">Microtubule organizing center</location>
        <location evidence="2">Centrosome</location>
    </subcellularLocation>
</comment>
<evidence type="ECO:0000256" key="8">
    <source>
        <dbReference type="ARBA" id="ARBA00023212"/>
    </source>
</evidence>
<reference evidence="11" key="1">
    <citation type="submission" date="2021-10" db="EMBL/GenBank/DDBJ databases">
        <title>Tropical sea cucumber genome reveals ecological adaptation and Cuvierian tubules defense mechanism.</title>
        <authorList>
            <person name="Chen T."/>
        </authorList>
    </citation>
    <scope>NUCLEOTIDE SEQUENCE</scope>
    <source>
        <strain evidence="11">Nanhai2018</strain>
        <tissue evidence="11">Muscle</tissue>
    </source>
</reference>
<evidence type="ECO:0000256" key="2">
    <source>
        <dbReference type="ARBA" id="ARBA00004300"/>
    </source>
</evidence>
<dbReference type="OrthoDB" id="312015at2759"/>
<feature type="coiled-coil region" evidence="9">
    <location>
        <begin position="242"/>
        <end position="276"/>
    </location>
</feature>
<evidence type="ECO:0000256" key="4">
    <source>
        <dbReference type="ARBA" id="ARBA00022490"/>
    </source>
</evidence>
<comment type="caution">
    <text evidence="11">The sequence shown here is derived from an EMBL/GenBank/DDBJ whole genome shotgun (WGS) entry which is preliminary data.</text>
</comment>
<evidence type="ECO:0000313" key="12">
    <source>
        <dbReference type="Proteomes" id="UP001152320"/>
    </source>
</evidence>
<dbReference type="AlphaFoldDB" id="A0A9Q1C928"/>
<sequence>MAGYGTPTSSVMANGSTPGVPPLYFVSTQMSPEVTKASFCNRDNVAQCIAYINEEMTSLGFPSIYSESQEINHQEILIQLTNCCYELIQKHQKDLRALEEQETRQMKVNSDYNHLHARLKEYKEKLDQTEKDNISLAEQCRQLTNQITSLQSKVKSAKEETKRTESLLKGRDTQFRHDLKKKERELSKLKEKVHQLLTDKNQERRIGMDILNSIQRADGKRGTWKTGKSGLKHEEEMYRLIVTNYEERQQELMMENQELRESLSNMQKELVDLLNRQLPEKQDSVMAESCDFSETTSLCSSVEELSTGHFQMPFEMVREGIESSLRQKCQKLKEHIEQIEKENRENKENLGGEMKSGEESAIIQYEADTKASLEKEIQRLKTKLKSYRDVIEQQENAMQSSQYSGMEDSTLTDIIRDSHFLEEKEMLSKDKRLFEQQKKNFEELKRNFTDAAIRLGQERKRFEEEKSAFLHQQMASGGPYLTSPTLRPPRSINTSVSPQNNSTPSSLTKVSPVIVTPSHLISNRTPSTQELYRALKLVPDGGDCLNSSQDSLNSIGQRSVRSDVSKSSLCSDRSRNGSTTPRSARGPPSSANSSRKGSINGDTPERRSTTCKRERLEEHKKNLRKTMAQRNTKKASGGTGGRKV</sequence>
<evidence type="ECO:0000256" key="9">
    <source>
        <dbReference type="SAM" id="Coils"/>
    </source>
</evidence>
<evidence type="ECO:0000256" key="3">
    <source>
        <dbReference type="ARBA" id="ARBA00009291"/>
    </source>
</evidence>
<keyword evidence="8" id="KW-0206">Cytoskeleton</keyword>
<protein>
    <submittedName>
        <fullName evidence="11">Afadin- and alpha-actinin-binding protein B</fullName>
    </submittedName>
</protein>
<evidence type="ECO:0000256" key="5">
    <source>
        <dbReference type="ARBA" id="ARBA00022889"/>
    </source>
</evidence>
<dbReference type="PANTHER" id="PTHR46507:SF4">
    <property type="entry name" value="SSX FAMILY MEMBER 2 INTERACTING PROTEIN"/>
    <property type="match status" value="1"/>
</dbReference>
<feature type="region of interest" description="Disordered" evidence="10">
    <location>
        <begin position="548"/>
        <end position="644"/>
    </location>
</feature>
<dbReference type="EMBL" id="JAIZAY010000006">
    <property type="protein sequence ID" value="KAJ8040615.1"/>
    <property type="molecule type" value="Genomic_DNA"/>
</dbReference>
<comment type="similarity">
    <text evidence="3">Belongs to the ADIP family.</text>
</comment>
<feature type="compositionally biased region" description="Polar residues" evidence="10">
    <location>
        <begin position="589"/>
        <end position="601"/>
    </location>
</feature>
<dbReference type="Pfam" id="PF11559">
    <property type="entry name" value="ADIP"/>
    <property type="match status" value="1"/>
</dbReference>
<dbReference type="Proteomes" id="UP001152320">
    <property type="component" value="Chromosome 6"/>
</dbReference>
<feature type="compositionally biased region" description="Polar residues" evidence="10">
    <location>
        <begin position="548"/>
        <end position="559"/>
    </location>
</feature>
<keyword evidence="4" id="KW-0963">Cytoplasm</keyword>
<accession>A0A9Q1C928</accession>
<feature type="compositionally biased region" description="Polar residues" evidence="10">
    <location>
        <begin position="565"/>
        <end position="582"/>
    </location>
</feature>
<keyword evidence="5" id="KW-0130">Cell adhesion</keyword>
<feature type="compositionally biased region" description="Basic and acidic residues" evidence="10">
    <location>
        <begin position="603"/>
        <end position="620"/>
    </location>
</feature>
<evidence type="ECO:0000313" key="11">
    <source>
        <dbReference type="EMBL" id="KAJ8040615.1"/>
    </source>
</evidence>
<feature type="compositionally biased region" description="Polar residues" evidence="10">
    <location>
        <begin position="491"/>
        <end position="509"/>
    </location>
</feature>
<dbReference type="GO" id="GO:0036064">
    <property type="term" value="C:ciliary basal body"/>
    <property type="evidence" value="ECO:0007669"/>
    <property type="project" value="TreeGrafter"/>
</dbReference>
<keyword evidence="7 9" id="KW-0175">Coiled coil</keyword>
<feature type="coiled-coil region" evidence="9">
    <location>
        <begin position="322"/>
        <end position="397"/>
    </location>
</feature>
<evidence type="ECO:0000256" key="7">
    <source>
        <dbReference type="ARBA" id="ARBA00023054"/>
    </source>
</evidence>
<proteinExistence type="inferred from homology"/>
<evidence type="ECO:0000256" key="10">
    <source>
        <dbReference type="SAM" id="MobiDB-lite"/>
    </source>
</evidence>
<dbReference type="GO" id="GO:0034451">
    <property type="term" value="C:centriolar satellite"/>
    <property type="evidence" value="ECO:0007669"/>
    <property type="project" value="TreeGrafter"/>
</dbReference>
<dbReference type="PANTHER" id="PTHR46507">
    <property type="entry name" value="AFADIN- AND ALPHA-ACTININ-BINDING PROTEIN"/>
    <property type="match status" value="1"/>
</dbReference>
<dbReference type="GO" id="GO:0035735">
    <property type="term" value="P:intraciliary transport involved in cilium assembly"/>
    <property type="evidence" value="ECO:0007669"/>
    <property type="project" value="TreeGrafter"/>
</dbReference>
<evidence type="ECO:0000256" key="1">
    <source>
        <dbReference type="ARBA" id="ARBA00004282"/>
    </source>
</evidence>
<dbReference type="GO" id="GO:0070161">
    <property type="term" value="C:anchoring junction"/>
    <property type="evidence" value="ECO:0007669"/>
    <property type="project" value="UniProtKB-SubCell"/>
</dbReference>
<dbReference type="GO" id="GO:0007155">
    <property type="term" value="P:cell adhesion"/>
    <property type="evidence" value="ECO:0007669"/>
    <property type="project" value="UniProtKB-KW"/>
</dbReference>
<feature type="coiled-coil region" evidence="9">
    <location>
        <begin position="112"/>
        <end position="199"/>
    </location>
</feature>
<keyword evidence="12" id="KW-1185">Reference proteome</keyword>
<keyword evidence="6" id="KW-0965">Cell junction</keyword>
<gene>
    <name evidence="11" type="ORF">HOLleu_14957</name>
</gene>
<feature type="region of interest" description="Disordered" evidence="10">
    <location>
        <begin position="474"/>
        <end position="510"/>
    </location>
</feature>